<dbReference type="PANTHER" id="PTHR21666:SF289">
    <property type="entry name" value="L-ALA--D-GLU ENDOPEPTIDASE"/>
    <property type="match status" value="1"/>
</dbReference>
<proteinExistence type="predicted"/>
<evidence type="ECO:0000313" key="4">
    <source>
        <dbReference type="EMBL" id="MDR6299856.1"/>
    </source>
</evidence>
<reference evidence="4 5" key="1">
    <citation type="submission" date="2023-07" db="EMBL/GenBank/DDBJ databases">
        <title>Genomic Encyclopedia of Type Strains, Phase IV (KMG-IV): sequencing the most valuable type-strain genomes for metagenomic binning, comparative biology and taxonomic classification.</title>
        <authorList>
            <person name="Goeker M."/>
        </authorList>
    </citation>
    <scope>NUCLEOTIDE SEQUENCE [LARGE SCALE GENOMIC DNA]</scope>
    <source>
        <strain evidence="4 5">DSM 102814</strain>
    </source>
</reference>
<keyword evidence="2" id="KW-0175">Coiled coil</keyword>
<protein>
    <submittedName>
        <fullName evidence="4">Septal ring factor EnvC (AmiA/AmiB activator)</fullName>
    </submittedName>
</protein>
<dbReference type="InterPro" id="IPR011055">
    <property type="entry name" value="Dup_hybrid_motif"/>
</dbReference>
<dbReference type="Proteomes" id="UP001257659">
    <property type="component" value="Unassembled WGS sequence"/>
</dbReference>
<evidence type="ECO:0000256" key="2">
    <source>
        <dbReference type="SAM" id="Coils"/>
    </source>
</evidence>
<name>A0ABU1K3H1_9FLAO</name>
<dbReference type="Gene3D" id="2.70.70.10">
    <property type="entry name" value="Glucose Permease (Domain IIA)"/>
    <property type="match status" value="1"/>
</dbReference>
<accession>A0ABU1K3H1</accession>
<evidence type="ECO:0000259" key="3">
    <source>
        <dbReference type="Pfam" id="PF01551"/>
    </source>
</evidence>
<evidence type="ECO:0000256" key="1">
    <source>
        <dbReference type="ARBA" id="ARBA00022729"/>
    </source>
</evidence>
<dbReference type="Gene3D" id="6.10.250.3150">
    <property type="match status" value="1"/>
</dbReference>
<dbReference type="CDD" id="cd12797">
    <property type="entry name" value="M23_peptidase"/>
    <property type="match status" value="1"/>
</dbReference>
<keyword evidence="1" id="KW-0732">Signal</keyword>
<feature type="coiled-coil region" evidence="2">
    <location>
        <begin position="156"/>
        <end position="250"/>
    </location>
</feature>
<feature type="coiled-coil region" evidence="2">
    <location>
        <begin position="85"/>
        <end position="119"/>
    </location>
</feature>
<sequence>MRIIKSIYALFFLFFLATSFAGFSQSKEREKLEQQRLELRAQIQQINKLLTNTRQREKSVLTEVEDLDHRIRTTESLIKVTNQEANLLTREINENLNKIQKLRKDLEKLKEDYAKMIQKSYKSKSKQSRIMFLFSSESFLQAYKRLQYMKQYTNYRKEQGEEIKRQTLLLQQLNKDLVEQRKAKEQLLAENRETREKLRKDKEQQKALIASIQQKEGQIKNELQQKQKEVSKIDAQIEKLIREAIAAENKKKGSTSTSKFELTPEAKALAANFTANKGKLPWPVKSGLVAMKYGRNPHPIVKTLSIQSNGVRIETNEKEPVRVVFEGTVFKIQAIPGANKAILVRHGDYITVYNNLAEIDVEVGDKLSTNQIIGRVGRHTSTGRPTLTFLIYKNTQTLDPALWIYKM</sequence>
<dbReference type="Pfam" id="PF01551">
    <property type="entry name" value="Peptidase_M23"/>
    <property type="match status" value="1"/>
</dbReference>
<dbReference type="InterPro" id="IPR016047">
    <property type="entry name" value="M23ase_b-sheet_dom"/>
</dbReference>
<feature type="coiled-coil region" evidence="2">
    <location>
        <begin position="29"/>
        <end position="56"/>
    </location>
</feature>
<gene>
    <name evidence="4" type="ORF">GGR31_000472</name>
</gene>
<dbReference type="PANTHER" id="PTHR21666">
    <property type="entry name" value="PEPTIDASE-RELATED"/>
    <property type="match status" value="1"/>
</dbReference>
<evidence type="ECO:0000313" key="5">
    <source>
        <dbReference type="Proteomes" id="UP001257659"/>
    </source>
</evidence>
<feature type="domain" description="M23ase beta-sheet core" evidence="3">
    <location>
        <begin position="308"/>
        <end position="400"/>
    </location>
</feature>
<dbReference type="EMBL" id="JAVDQA010000001">
    <property type="protein sequence ID" value="MDR6299856.1"/>
    <property type="molecule type" value="Genomic_DNA"/>
</dbReference>
<dbReference type="InterPro" id="IPR050570">
    <property type="entry name" value="Cell_wall_metabolism_enzyme"/>
</dbReference>
<dbReference type="RefSeq" id="WP_309726840.1">
    <property type="nucleotide sequence ID" value="NZ_JAVDQA010000001.1"/>
</dbReference>
<comment type="caution">
    <text evidence="4">The sequence shown here is derived from an EMBL/GenBank/DDBJ whole genome shotgun (WGS) entry which is preliminary data.</text>
</comment>
<dbReference type="SUPFAM" id="SSF51261">
    <property type="entry name" value="Duplicated hybrid motif"/>
    <property type="match status" value="1"/>
</dbReference>
<keyword evidence="5" id="KW-1185">Reference proteome</keyword>
<organism evidence="4 5">
    <name type="scientific">Mesonia maritima</name>
    <dbReference type="NCBI Taxonomy" id="1793873"/>
    <lineage>
        <taxon>Bacteria</taxon>
        <taxon>Pseudomonadati</taxon>
        <taxon>Bacteroidota</taxon>
        <taxon>Flavobacteriia</taxon>
        <taxon>Flavobacteriales</taxon>
        <taxon>Flavobacteriaceae</taxon>
        <taxon>Mesonia</taxon>
    </lineage>
</organism>